<evidence type="ECO:0000313" key="8">
    <source>
        <dbReference type="Proteomes" id="UP000193986"/>
    </source>
</evidence>
<keyword evidence="5" id="KW-0408">Iron</keyword>
<proteinExistence type="inferred from homology"/>
<keyword evidence="3" id="KW-0223">Dioxygenase</keyword>
<accession>A0A1Y2APG5</accession>
<dbReference type="GO" id="GO:0046872">
    <property type="term" value="F:metal ion binding"/>
    <property type="evidence" value="ECO:0007669"/>
    <property type="project" value="UniProtKB-KW"/>
</dbReference>
<evidence type="ECO:0000256" key="4">
    <source>
        <dbReference type="ARBA" id="ARBA00023002"/>
    </source>
</evidence>
<keyword evidence="2" id="KW-0479">Metal-binding</keyword>
<evidence type="ECO:0000256" key="1">
    <source>
        <dbReference type="ARBA" id="ARBA00005896"/>
    </source>
</evidence>
<dbReference type="Pfam" id="PF02668">
    <property type="entry name" value="TauD"/>
    <property type="match status" value="1"/>
</dbReference>
<dbReference type="PANTHER" id="PTHR30468">
    <property type="entry name" value="ALPHA-KETOGLUTARATE-DEPENDENT SULFONATE DIOXYGENASE"/>
    <property type="match status" value="1"/>
</dbReference>
<dbReference type="InterPro" id="IPR003819">
    <property type="entry name" value="TauD/TfdA-like"/>
</dbReference>
<dbReference type="PANTHER" id="PTHR30468:SF1">
    <property type="entry name" value="ALPHA-KETOGLUTARATE-DEPENDENT SULFONATE DIOXYGENASE"/>
    <property type="match status" value="1"/>
</dbReference>
<dbReference type="InterPro" id="IPR051323">
    <property type="entry name" value="AtsK-like"/>
</dbReference>
<dbReference type="Proteomes" id="UP000193986">
    <property type="component" value="Unassembled WGS sequence"/>
</dbReference>
<dbReference type="InParanoid" id="A0A1Y2APG5"/>
<keyword evidence="4" id="KW-0560">Oxidoreductase</keyword>
<dbReference type="Gene3D" id="3.60.130.10">
    <property type="entry name" value="Clavaminate synthase-like"/>
    <property type="match status" value="1"/>
</dbReference>
<reference evidence="7 8" key="1">
    <citation type="submission" date="2016-07" db="EMBL/GenBank/DDBJ databases">
        <title>Pervasive Adenine N6-methylation of Active Genes in Fungi.</title>
        <authorList>
            <consortium name="DOE Joint Genome Institute"/>
            <person name="Mondo S.J."/>
            <person name="Dannebaum R.O."/>
            <person name="Kuo R.C."/>
            <person name="Labutti K."/>
            <person name="Haridas S."/>
            <person name="Kuo A."/>
            <person name="Salamov A."/>
            <person name="Ahrendt S.R."/>
            <person name="Lipzen A."/>
            <person name="Sullivan W."/>
            <person name="Andreopoulos W.B."/>
            <person name="Clum A."/>
            <person name="Lindquist E."/>
            <person name="Daum C."/>
            <person name="Ramamoorthy G.K."/>
            <person name="Gryganskyi A."/>
            <person name="Culley D."/>
            <person name="Magnuson J.K."/>
            <person name="James T.Y."/>
            <person name="O'Malley M.A."/>
            <person name="Stajich J.E."/>
            <person name="Spatafora J.W."/>
            <person name="Visel A."/>
            <person name="Grigoriev I.V."/>
        </authorList>
    </citation>
    <scope>NUCLEOTIDE SEQUENCE [LARGE SCALE GENOMIC DNA]</scope>
    <source>
        <strain evidence="7 8">68-887.2</strain>
    </source>
</reference>
<protein>
    <recommendedName>
        <fullName evidence="6">TauD/TfdA-like domain-containing protein</fullName>
    </recommendedName>
</protein>
<comment type="similarity">
    <text evidence="1">Belongs to the TfdA dioxygenase family.</text>
</comment>
<sequence>MKCAIIYADPFSDLQPLISLTATEYRSVTTMVPDVSSVALDLRAIKEEQAKQINNVDTEGMKHPDYYPFVDRSEVFTPPEPFEYHDPGLRADPALPVFHASNVTLERITPKLGTKIIGVQLAELDEAGLDQLALLVSQRGFVVFANGPGFKQSYNYVGIAKQLEIARQHANQPRPPTSTEISIVYQDRLNTVRKEYWAGRNSMVHWHVDQSQEPQPPAYTFFSCLETAPTGGDTLFSNGVEAFERLSPPIQDLLLGLRAVHTSKMQSAKAGKLGRPVRREDLDTLHPLVIEHPVTKKKSLYIGADTTVVSIEGLQKEESQMLLDFLRRHCFYGQDFQARVKWEEGAVVIWDQRTLMHSATMDTEEGERRHFFRIIALGGVPKAASRD</sequence>
<evidence type="ECO:0000256" key="3">
    <source>
        <dbReference type="ARBA" id="ARBA00022964"/>
    </source>
</evidence>
<evidence type="ECO:0000313" key="7">
    <source>
        <dbReference type="EMBL" id="ORY24478.1"/>
    </source>
</evidence>
<keyword evidence="8" id="KW-1185">Reference proteome</keyword>
<gene>
    <name evidence="7" type="ORF">BCR39DRAFT_472332</name>
</gene>
<dbReference type="SUPFAM" id="SSF51197">
    <property type="entry name" value="Clavaminate synthase-like"/>
    <property type="match status" value="1"/>
</dbReference>
<dbReference type="OrthoDB" id="10257314at2759"/>
<evidence type="ECO:0000256" key="5">
    <source>
        <dbReference type="ARBA" id="ARBA00023004"/>
    </source>
</evidence>
<organism evidence="7 8">
    <name type="scientific">Naematelia encephala</name>
    <dbReference type="NCBI Taxonomy" id="71784"/>
    <lineage>
        <taxon>Eukaryota</taxon>
        <taxon>Fungi</taxon>
        <taxon>Dikarya</taxon>
        <taxon>Basidiomycota</taxon>
        <taxon>Agaricomycotina</taxon>
        <taxon>Tremellomycetes</taxon>
        <taxon>Tremellales</taxon>
        <taxon>Naemateliaceae</taxon>
        <taxon>Naematelia</taxon>
    </lineage>
</organism>
<dbReference type="InterPro" id="IPR042098">
    <property type="entry name" value="TauD-like_sf"/>
</dbReference>
<evidence type="ECO:0000259" key="6">
    <source>
        <dbReference type="Pfam" id="PF02668"/>
    </source>
</evidence>
<name>A0A1Y2APG5_9TREE</name>
<evidence type="ECO:0000256" key="2">
    <source>
        <dbReference type="ARBA" id="ARBA00022723"/>
    </source>
</evidence>
<dbReference type="GO" id="GO:0005737">
    <property type="term" value="C:cytoplasm"/>
    <property type="evidence" value="ECO:0007669"/>
    <property type="project" value="TreeGrafter"/>
</dbReference>
<comment type="caution">
    <text evidence="7">The sequence shown here is derived from an EMBL/GenBank/DDBJ whole genome shotgun (WGS) entry which is preliminary data.</text>
</comment>
<dbReference type="EMBL" id="MCFC01000067">
    <property type="protein sequence ID" value="ORY24478.1"/>
    <property type="molecule type" value="Genomic_DNA"/>
</dbReference>
<dbReference type="GO" id="GO:0016706">
    <property type="term" value="F:2-oxoglutarate-dependent dioxygenase activity"/>
    <property type="evidence" value="ECO:0007669"/>
    <property type="project" value="TreeGrafter"/>
</dbReference>
<dbReference type="AlphaFoldDB" id="A0A1Y2APG5"/>
<feature type="domain" description="TauD/TfdA-like" evidence="6">
    <location>
        <begin position="106"/>
        <end position="374"/>
    </location>
</feature>